<name>A0A8J3DH53_9BACT</name>
<organism evidence="1 2">
    <name type="scientific">Cerasicoccus arenae</name>
    <dbReference type="NCBI Taxonomy" id="424488"/>
    <lineage>
        <taxon>Bacteria</taxon>
        <taxon>Pseudomonadati</taxon>
        <taxon>Verrucomicrobiota</taxon>
        <taxon>Opitutia</taxon>
        <taxon>Puniceicoccales</taxon>
        <taxon>Cerasicoccaceae</taxon>
        <taxon>Cerasicoccus</taxon>
    </lineage>
</organism>
<dbReference type="EMBL" id="BMXG01000007">
    <property type="protein sequence ID" value="GHB99468.1"/>
    <property type="molecule type" value="Genomic_DNA"/>
</dbReference>
<evidence type="ECO:0000313" key="1">
    <source>
        <dbReference type="EMBL" id="GHB99468.1"/>
    </source>
</evidence>
<reference evidence="1" key="1">
    <citation type="journal article" date="2014" name="Int. J. Syst. Evol. Microbiol.">
        <title>Complete genome sequence of Corynebacterium casei LMG S-19264T (=DSM 44701T), isolated from a smear-ripened cheese.</title>
        <authorList>
            <consortium name="US DOE Joint Genome Institute (JGI-PGF)"/>
            <person name="Walter F."/>
            <person name="Albersmeier A."/>
            <person name="Kalinowski J."/>
            <person name="Ruckert C."/>
        </authorList>
    </citation>
    <scope>NUCLEOTIDE SEQUENCE</scope>
    <source>
        <strain evidence="1">KCTC 12870</strain>
    </source>
</reference>
<dbReference type="AlphaFoldDB" id="A0A8J3DH53"/>
<sequence>MFTLQQLKVARTINIHYTDYYAMKHKRHYLSVDELLYLAQAPKSLILEILKTPSAECHLLEIDAFTSWDKERQRDYLVAKYRLQEVITDGTRYTNFLVDLSNLQLTSLPPEIHYVVRRAKRFRLDLSGNQFTHYYLIRRAITHDLPDHGIPFDAIDLDGNLIEDMSPEMIGRGKISAHYLEEYWLRHWAKPYTIAHKVTKTMGMQRFTGQDVVNSIKLMLHMTGAAHATELHSYDSEDLLDAISA</sequence>
<reference evidence="1" key="2">
    <citation type="submission" date="2020-09" db="EMBL/GenBank/DDBJ databases">
        <authorList>
            <person name="Sun Q."/>
            <person name="Kim S."/>
        </authorList>
    </citation>
    <scope>NUCLEOTIDE SEQUENCE</scope>
    <source>
        <strain evidence="1">KCTC 12870</strain>
    </source>
</reference>
<accession>A0A8J3DH53</accession>
<evidence type="ECO:0000313" key="2">
    <source>
        <dbReference type="Proteomes" id="UP000642829"/>
    </source>
</evidence>
<keyword evidence="2" id="KW-1185">Reference proteome</keyword>
<proteinExistence type="predicted"/>
<comment type="caution">
    <text evidence="1">The sequence shown here is derived from an EMBL/GenBank/DDBJ whole genome shotgun (WGS) entry which is preliminary data.</text>
</comment>
<protein>
    <submittedName>
        <fullName evidence="1">Uncharacterized protein</fullName>
    </submittedName>
</protein>
<dbReference type="Proteomes" id="UP000642829">
    <property type="component" value="Unassembled WGS sequence"/>
</dbReference>
<gene>
    <name evidence="1" type="ORF">GCM10007047_14650</name>
</gene>